<proteinExistence type="inferred from homology"/>
<keyword evidence="3 5" id="KW-0378">Hydrolase</keyword>
<keyword evidence="8" id="KW-0732">Signal</keyword>
<dbReference type="PANTHER" id="PTHR43399">
    <property type="entry name" value="SUBTILISIN-RELATED"/>
    <property type="match status" value="1"/>
</dbReference>
<dbReference type="Pfam" id="PF00082">
    <property type="entry name" value="Peptidase_S8"/>
    <property type="match status" value="1"/>
</dbReference>
<keyword evidence="7" id="KW-1133">Transmembrane helix</keyword>
<dbReference type="InterPro" id="IPR036852">
    <property type="entry name" value="Peptidase_S8/S53_dom_sf"/>
</dbReference>
<dbReference type="InterPro" id="IPR000209">
    <property type="entry name" value="Peptidase_S8/S53_dom"/>
</dbReference>
<sequence length="467" mass="46530">MRGLAALAAGALLWGVSAGPAAADQDRQQQWVLNKYGLAKDVWPVSQGDQVIVAVIDSGVDASHPDLAGQVLPGLDLTGGGGDGRVDTEGHGTAMASDIAAHGHGDNAGVMGIAPKAKILPVKFDFSEDLGSVDNVDFGKGIRFAVDHGAKVINMSFYGGNPSDPGYRGAIEYAIQKDVVLVSASGNHAGLPIDYPAGFPGVVVVSGVAQDGSMWPKSTTGPQVTLAGPADGIHRADLKQGYATASGTSEAAAIVSGIAALVRSKYPNLSAGQVINRITKSAFKPEGQGSFPNDKYGYGIASASGALAANPAVDNGPKENPLLNRTEPDYSGGKGSNSSAPSSPASKAPSAGAGNSTAPQASGDADSKKSNSGMLIAVGGGVLALIVIVVIVVLVRRSKNGNNGGGPGGPGGSGGPGAPGGPGGPGYGYQQQMPPQQQPAGYGYPQGQQAPGYPPQQPPAGGNPYQS</sequence>
<name>A0A8G1UJM0_9ACTN</name>
<evidence type="ECO:0000313" key="11">
    <source>
        <dbReference type="Proteomes" id="UP000267408"/>
    </source>
</evidence>
<feature type="region of interest" description="Disordered" evidence="6">
    <location>
        <begin position="401"/>
        <end position="467"/>
    </location>
</feature>
<accession>A0A8G1UJM0</accession>
<reference evidence="10 11" key="1">
    <citation type="submission" date="2018-11" db="EMBL/GenBank/DDBJ databases">
        <title>Sequencing the genomes of 1000 actinobacteria strains.</title>
        <authorList>
            <person name="Klenk H.-P."/>
        </authorList>
    </citation>
    <scope>NUCLEOTIDE SEQUENCE [LARGE SCALE GENOMIC DNA]</scope>
    <source>
        <strain evidence="10 11">DSM 44780</strain>
    </source>
</reference>
<feature type="compositionally biased region" description="Low complexity" evidence="6">
    <location>
        <begin position="336"/>
        <end position="356"/>
    </location>
</feature>
<evidence type="ECO:0000256" key="7">
    <source>
        <dbReference type="SAM" id="Phobius"/>
    </source>
</evidence>
<organism evidence="10 11">
    <name type="scientific">Kitasatospora cineracea</name>
    <dbReference type="NCBI Taxonomy" id="88074"/>
    <lineage>
        <taxon>Bacteria</taxon>
        <taxon>Bacillati</taxon>
        <taxon>Actinomycetota</taxon>
        <taxon>Actinomycetes</taxon>
        <taxon>Kitasatosporales</taxon>
        <taxon>Streptomycetaceae</taxon>
        <taxon>Kitasatospora</taxon>
    </lineage>
</organism>
<dbReference type="PROSITE" id="PS51892">
    <property type="entry name" value="SUBTILASE"/>
    <property type="match status" value="1"/>
</dbReference>
<feature type="region of interest" description="Disordered" evidence="6">
    <location>
        <begin position="311"/>
        <end position="369"/>
    </location>
</feature>
<feature type="domain" description="Peptidase S8/S53" evidence="9">
    <location>
        <begin position="48"/>
        <end position="299"/>
    </location>
</feature>
<dbReference type="GO" id="GO:0006508">
    <property type="term" value="P:proteolysis"/>
    <property type="evidence" value="ECO:0007669"/>
    <property type="project" value="UniProtKB-KW"/>
</dbReference>
<protein>
    <submittedName>
        <fullName evidence="10">Type VII secretion-associated serine protease mycosin</fullName>
    </submittedName>
</protein>
<feature type="active site" description="Charge relay system" evidence="5">
    <location>
        <position position="91"/>
    </location>
</feature>
<dbReference type="AlphaFoldDB" id="A0A8G1UJM0"/>
<keyword evidence="2 5" id="KW-0645">Protease</keyword>
<feature type="signal peptide" evidence="8">
    <location>
        <begin position="1"/>
        <end position="23"/>
    </location>
</feature>
<dbReference type="PROSITE" id="PS00136">
    <property type="entry name" value="SUBTILASE_ASP"/>
    <property type="match status" value="1"/>
</dbReference>
<evidence type="ECO:0000313" key="10">
    <source>
        <dbReference type="EMBL" id="ROR44204.1"/>
    </source>
</evidence>
<feature type="compositionally biased region" description="Gly residues" evidence="6">
    <location>
        <begin position="402"/>
        <end position="427"/>
    </location>
</feature>
<gene>
    <name evidence="10" type="ORF">EDD39_2385</name>
</gene>
<evidence type="ECO:0000256" key="1">
    <source>
        <dbReference type="ARBA" id="ARBA00011073"/>
    </source>
</evidence>
<feature type="active site" description="Charge relay system" evidence="5">
    <location>
        <position position="249"/>
    </location>
</feature>
<dbReference type="InterPro" id="IPR015500">
    <property type="entry name" value="Peptidase_S8_subtilisin-rel"/>
</dbReference>
<evidence type="ECO:0000256" key="6">
    <source>
        <dbReference type="SAM" id="MobiDB-lite"/>
    </source>
</evidence>
<evidence type="ECO:0000256" key="5">
    <source>
        <dbReference type="PROSITE-ProRule" id="PRU01240"/>
    </source>
</evidence>
<dbReference type="Gene3D" id="3.40.50.200">
    <property type="entry name" value="Peptidase S8/S53 domain"/>
    <property type="match status" value="1"/>
</dbReference>
<evidence type="ECO:0000259" key="9">
    <source>
        <dbReference type="Pfam" id="PF00082"/>
    </source>
</evidence>
<dbReference type="Proteomes" id="UP000267408">
    <property type="component" value="Unassembled WGS sequence"/>
</dbReference>
<dbReference type="EMBL" id="RJVJ01000001">
    <property type="protein sequence ID" value="ROR44204.1"/>
    <property type="molecule type" value="Genomic_DNA"/>
</dbReference>
<evidence type="ECO:0000256" key="8">
    <source>
        <dbReference type="SAM" id="SignalP"/>
    </source>
</evidence>
<feature type="transmembrane region" description="Helical" evidence="7">
    <location>
        <begin position="374"/>
        <end position="395"/>
    </location>
</feature>
<dbReference type="SUPFAM" id="SSF52743">
    <property type="entry name" value="Subtilisin-like"/>
    <property type="match status" value="1"/>
</dbReference>
<evidence type="ECO:0000256" key="2">
    <source>
        <dbReference type="ARBA" id="ARBA00022670"/>
    </source>
</evidence>
<evidence type="ECO:0000256" key="3">
    <source>
        <dbReference type="ARBA" id="ARBA00022801"/>
    </source>
</evidence>
<feature type="chain" id="PRO_5034308230" evidence="8">
    <location>
        <begin position="24"/>
        <end position="467"/>
    </location>
</feature>
<keyword evidence="4 5" id="KW-0720">Serine protease</keyword>
<comment type="caution">
    <text evidence="10">The sequence shown here is derived from an EMBL/GenBank/DDBJ whole genome shotgun (WGS) entry which is preliminary data.</text>
</comment>
<keyword evidence="7" id="KW-0472">Membrane</keyword>
<dbReference type="GO" id="GO:0004252">
    <property type="term" value="F:serine-type endopeptidase activity"/>
    <property type="evidence" value="ECO:0007669"/>
    <property type="project" value="UniProtKB-UniRule"/>
</dbReference>
<dbReference type="PANTHER" id="PTHR43399:SF4">
    <property type="entry name" value="CELL WALL-ASSOCIATED PROTEASE"/>
    <property type="match status" value="1"/>
</dbReference>
<dbReference type="PRINTS" id="PR00723">
    <property type="entry name" value="SUBTILISIN"/>
</dbReference>
<dbReference type="InterPro" id="IPR051048">
    <property type="entry name" value="Peptidase_S8/S53_subtilisin"/>
</dbReference>
<comment type="similarity">
    <text evidence="1 5">Belongs to the peptidase S8 family.</text>
</comment>
<keyword evidence="7" id="KW-0812">Transmembrane</keyword>
<dbReference type="InterPro" id="IPR023827">
    <property type="entry name" value="Peptidase_S8_Asp-AS"/>
</dbReference>
<feature type="active site" description="Charge relay system" evidence="5">
    <location>
        <position position="57"/>
    </location>
</feature>
<feature type="compositionally biased region" description="Low complexity" evidence="6">
    <location>
        <begin position="428"/>
        <end position="451"/>
    </location>
</feature>
<evidence type="ECO:0000256" key="4">
    <source>
        <dbReference type="ARBA" id="ARBA00022825"/>
    </source>
</evidence>